<dbReference type="AlphaFoldDB" id="A0A392N2H3"/>
<dbReference type="Pfam" id="PF00078">
    <property type="entry name" value="RVT_1"/>
    <property type="match status" value="1"/>
</dbReference>
<accession>A0A392N2H3</accession>
<dbReference type="PANTHER" id="PTHR31635:SF196">
    <property type="entry name" value="REVERSE TRANSCRIPTASE DOMAIN-CONTAINING PROTEIN-RELATED"/>
    <property type="match status" value="1"/>
</dbReference>
<dbReference type="PANTHER" id="PTHR31635">
    <property type="entry name" value="REVERSE TRANSCRIPTASE DOMAIN-CONTAINING PROTEIN-RELATED"/>
    <property type="match status" value="1"/>
</dbReference>
<keyword evidence="3" id="KW-1185">Reference proteome</keyword>
<evidence type="ECO:0000313" key="2">
    <source>
        <dbReference type="EMBL" id="MCH94017.1"/>
    </source>
</evidence>
<comment type="caution">
    <text evidence="2">The sequence shown here is derived from an EMBL/GenBank/DDBJ whole genome shotgun (WGS) entry which is preliminary data.</text>
</comment>
<feature type="domain" description="Reverse transcriptase" evidence="1">
    <location>
        <begin position="288"/>
        <end position="347"/>
    </location>
</feature>
<name>A0A392N2H3_9FABA</name>
<sequence>MVRTLPRIDFSDHHPLLVSLTDMVNVHIERPFRFESSWQTHESFQLELRSWWNQGSNLIENLSKVEDDLKEWKTNTFGSVRKRKRELLARLGGIQRRREARAMNPYLDSLEQALQKELAEVLKQEELIWNQRSRAKWLYDGDRNTKYYHLKAVNRKRKNKIIMLRNDDGQWVEDDAALRELVTNYYKDLFTETNDSLIIFNMKYSFKPLEEEVAFNLDREVENDEIKAALFDMGAWKAPGPDGYHAGFYQKNWSIVDTKMYEFVRHIWRQPNSISNVNTTDICLIPKIDKPEFVSQFRPISLCNVSYKVLTKIIVNRLKPLIPNIISPNQTGFIPTRSIHENIVVAQEMVHSMNKM</sequence>
<dbReference type="InterPro" id="IPR043502">
    <property type="entry name" value="DNA/RNA_pol_sf"/>
</dbReference>
<dbReference type="InterPro" id="IPR000477">
    <property type="entry name" value="RT_dom"/>
</dbReference>
<proteinExistence type="predicted"/>
<organism evidence="2 3">
    <name type="scientific">Trifolium medium</name>
    <dbReference type="NCBI Taxonomy" id="97028"/>
    <lineage>
        <taxon>Eukaryota</taxon>
        <taxon>Viridiplantae</taxon>
        <taxon>Streptophyta</taxon>
        <taxon>Embryophyta</taxon>
        <taxon>Tracheophyta</taxon>
        <taxon>Spermatophyta</taxon>
        <taxon>Magnoliopsida</taxon>
        <taxon>eudicotyledons</taxon>
        <taxon>Gunneridae</taxon>
        <taxon>Pentapetalae</taxon>
        <taxon>rosids</taxon>
        <taxon>fabids</taxon>
        <taxon>Fabales</taxon>
        <taxon>Fabaceae</taxon>
        <taxon>Papilionoideae</taxon>
        <taxon>50 kb inversion clade</taxon>
        <taxon>NPAAA clade</taxon>
        <taxon>Hologalegina</taxon>
        <taxon>IRL clade</taxon>
        <taxon>Trifolieae</taxon>
        <taxon>Trifolium</taxon>
    </lineage>
</organism>
<reference evidence="2 3" key="1">
    <citation type="journal article" date="2018" name="Front. Plant Sci.">
        <title>Red Clover (Trifolium pratense) and Zigzag Clover (T. medium) - A Picture of Genomic Similarities and Differences.</title>
        <authorList>
            <person name="Dluhosova J."/>
            <person name="Istvanek J."/>
            <person name="Nedelnik J."/>
            <person name="Repkova J."/>
        </authorList>
    </citation>
    <scope>NUCLEOTIDE SEQUENCE [LARGE SCALE GENOMIC DNA]</scope>
    <source>
        <strain evidence="3">cv. 10/8</strain>
        <tissue evidence="2">Leaf</tissue>
    </source>
</reference>
<protein>
    <submittedName>
        <fullName evidence="2">Putative ribonuclease H protein</fullName>
    </submittedName>
</protein>
<evidence type="ECO:0000259" key="1">
    <source>
        <dbReference type="Pfam" id="PF00078"/>
    </source>
</evidence>
<dbReference type="EMBL" id="LXQA010026286">
    <property type="protein sequence ID" value="MCH94017.1"/>
    <property type="molecule type" value="Genomic_DNA"/>
</dbReference>
<dbReference type="Proteomes" id="UP000265520">
    <property type="component" value="Unassembled WGS sequence"/>
</dbReference>
<dbReference type="SUPFAM" id="SSF56672">
    <property type="entry name" value="DNA/RNA polymerases"/>
    <property type="match status" value="1"/>
</dbReference>
<evidence type="ECO:0000313" key="3">
    <source>
        <dbReference type="Proteomes" id="UP000265520"/>
    </source>
</evidence>
<gene>
    <name evidence="2" type="ORF">A2U01_0014971</name>
</gene>